<dbReference type="InterPro" id="IPR053145">
    <property type="entry name" value="AB_hydrolase_Est10"/>
</dbReference>
<reference evidence="2 3" key="1">
    <citation type="submission" date="2019-02" db="EMBL/GenBank/DDBJ databases">
        <title>Deep-cultivation of Planctomycetes and their phenomic and genomic characterization uncovers novel biology.</title>
        <authorList>
            <person name="Wiegand S."/>
            <person name="Jogler M."/>
            <person name="Boedeker C."/>
            <person name="Pinto D."/>
            <person name="Vollmers J."/>
            <person name="Rivas-Marin E."/>
            <person name="Kohn T."/>
            <person name="Peeters S.H."/>
            <person name="Heuer A."/>
            <person name="Rast P."/>
            <person name="Oberbeckmann S."/>
            <person name="Bunk B."/>
            <person name="Jeske O."/>
            <person name="Meyerdierks A."/>
            <person name="Storesund J.E."/>
            <person name="Kallscheuer N."/>
            <person name="Luecker S."/>
            <person name="Lage O.M."/>
            <person name="Pohl T."/>
            <person name="Merkel B.J."/>
            <person name="Hornburger P."/>
            <person name="Mueller R.-W."/>
            <person name="Bruemmer F."/>
            <person name="Labrenz M."/>
            <person name="Spormann A.M."/>
            <person name="Op den Camp H."/>
            <person name="Overmann J."/>
            <person name="Amann R."/>
            <person name="Jetten M.S.M."/>
            <person name="Mascher T."/>
            <person name="Medema M.H."/>
            <person name="Devos D.P."/>
            <person name="Kaster A.-K."/>
            <person name="Ovreas L."/>
            <person name="Rohde M."/>
            <person name="Galperin M.Y."/>
            <person name="Jogler C."/>
        </authorList>
    </citation>
    <scope>NUCLEOTIDE SEQUENCE [LARGE SCALE GENOMIC DNA]</scope>
    <source>
        <strain evidence="2 3">FF011L</strain>
    </source>
</reference>
<name>A0A517MMQ7_9BACT</name>
<dbReference type="KEGG" id="rml:FF011L_49770"/>
<feature type="domain" description="Serine aminopeptidase S33" evidence="1">
    <location>
        <begin position="47"/>
        <end position="159"/>
    </location>
</feature>
<accession>A0A517MMQ7</accession>
<dbReference type="GO" id="GO:0052689">
    <property type="term" value="F:carboxylic ester hydrolase activity"/>
    <property type="evidence" value="ECO:0007669"/>
    <property type="project" value="TreeGrafter"/>
</dbReference>
<dbReference type="PANTHER" id="PTHR43265:SF1">
    <property type="entry name" value="ESTERASE ESTD"/>
    <property type="match status" value="1"/>
</dbReference>
<evidence type="ECO:0000259" key="1">
    <source>
        <dbReference type="Pfam" id="PF12146"/>
    </source>
</evidence>
<dbReference type="InterPro" id="IPR029058">
    <property type="entry name" value="AB_hydrolase_fold"/>
</dbReference>
<evidence type="ECO:0000313" key="2">
    <source>
        <dbReference type="EMBL" id="QDS96169.1"/>
    </source>
</evidence>
<dbReference type="PANTHER" id="PTHR43265">
    <property type="entry name" value="ESTERASE ESTD"/>
    <property type="match status" value="1"/>
</dbReference>
<organism evidence="2 3">
    <name type="scientific">Roseimaritima multifibrata</name>
    <dbReference type="NCBI Taxonomy" id="1930274"/>
    <lineage>
        <taxon>Bacteria</taxon>
        <taxon>Pseudomonadati</taxon>
        <taxon>Planctomycetota</taxon>
        <taxon>Planctomycetia</taxon>
        <taxon>Pirellulales</taxon>
        <taxon>Pirellulaceae</taxon>
        <taxon>Roseimaritima</taxon>
    </lineage>
</organism>
<dbReference type="SUPFAM" id="SSF53474">
    <property type="entry name" value="alpha/beta-Hydrolases"/>
    <property type="match status" value="1"/>
</dbReference>
<dbReference type="AlphaFoldDB" id="A0A517MMQ7"/>
<dbReference type="Gene3D" id="3.40.50.1820">
    <property type="entry name" value="alpha/beta hydrolase"/>
    <property type="match status" value="1"/>
</dbReference>
<protein>
    <submittedName>
        <fullName evidence="2">Alpha/beta hydrolase family protein</fullName>
    </submittedName>
</protein>
<dbReference type="Proteomes" id="UP000320672">
    <property type="component" value="Chromosome"/>
</dbReference>
<evidence type="ECO:0000313" key="3">
    <source>
        <dbReference type="Proteomes" id="UP000320672"/>
    </source>
</evidence>
<keyword evidence="2" id="KW-0378">Hydrolase</keyword>
<proteinExistence type="predicted"/>
<dbReference type="Pfam" id="PF12146">
    <property type="entry name" value="Hydrolase_4"/>
    <property type="match status" value="1"/>
</dbReference>
<keyword evidence="3" id="KW-1185">Reference proteome</keyword>
<dbReference type="OrthoDB" id="249225at2"/>
<dbReference type="RefSeq" id="WP_145354348.1">
    <property type="nucleotide sequence ID" value="NZ_CP036262.1"/>
</dbReference>
<dbReference type="InterPro" id="IPR022742">
    <property type="entry name" value="Hydrolase_4"/>
</dbReference>
<gene>
    <name evidence="2" type="ORF">FF011L_49770</name>
</gene>
<sequence>MEPRFIGDPHSQLLSIHHRAQGVHGNSKRAVVICPPIGQEYVQTHWSLRLFANQLARKGVHVLRLDYYGIGDSAGEIEDVTSTAVWLQNIATAIQHLQDNTGVETVTLVGLRLGATLAAQVADDNPNVNAVVLWEPVADGREYLDALRSNHHEMLDLWVRPIQTPNDESREEILGTRYSRELVREIEQTTLDPSSIVQPQLIVQLESDTRSFSHPTDGIQRVFRVADSDDWSDLRRLEVAWLRPTTIRMIVDSVDDMFDRLDRFEALSLPDSGMQLQELTAGVQQ</sequence>
<dbReference type="EMBL" id="CP036262">
    <property type="protein sequence ID" value="QDS96169.1"/>
    <property type="molecule type" value="Genomic_DNA"/>
</dbReference>